<evidence type="ECO:0000313" key="2">
    <source>
        <dbReference type="EMBL" id="KAK3283496.1"/>
    </source>
</evidence>
<comment type="caution">
    <text evidence="2">The sequence shown here is derived from an EMBL/GenBank/DDBJ whole genome shotgun (WGS) entry which is preliminary data.</text>
</comment>
<protein>
    <submittedName>
        <fullName evidence="2">Uncharacterized protein</fullName>
    </submittedName>
</protein>
<keyword evidence="3" id="KW-1185">Reference proteome</keyword>
<sequence>MDGSPVWRLYIFKAGKLQSRTTAVPETRAATMIRFAICDHSRSVLSTTSRAVSKDAPSTTGSLASAVVPSRCKRDYNTTLALRTARSPSKPESLKGAGFRPRTVETQAQEEGGERLQIQLEAVLDEEKMTALFAWVSRAFAGDGRYGDLMPAFAAVFGNLPSDHYISELLVEALAVLPPEELPAGEPYSTYEREQHSLGAMGAGQWTGQFITRPHALLDVRDFTSVQDWSKGLNRGARRTLKKASDQNFTVTVRPIKGGEPAPHSSLAHFRAVVSHEVRLLAATPEDFFGALQQGIGRYLGTTRMAGEIREYRNAEGRVIAFAHEVRKGRVIRGQWFYADDEAARSYVWFHATQELVRRAIEAEDVDVVDLGPSGSDDFTTLKGRYGFKNVEDWPAQADYLGPFWYAEKSQMEDGAGWLNRFLGVRE</sequence>
<organism evidence="2 3">
    <name type="scientific">Cymbomonas tetramitiformis</name>
    <dbReference type="NCBI Taxonomy" id="36881"/>
    <lineage>
        <taxon>Eukaryota</taxon>
        <taxon>Viridiplantae</taxon>
        <taxon>Chlorophyta</taxon>
        <taxon>Pyramimonadophyceae</taxon>
        <taxon>Pyramimonadales</taxon>
        <taxon>Pyramimonadaceae</taxon>
        <taxon>Cymbomonas</taxon>
    </lineage>
</organism>
<dbReference type="Proteomes" id="UP001190700">
    <property type="component" value="Unassembled WGS sequence"/>
</dbReference>
<evidence type="ECO:0000313" key="3">
    <source>
        <dbReference type="Proteomes" id="UP001190700"/>
    </source>
</evidence>
<gene>
    <name evidence="2" type="ORF">CYMTET_8807</name>
</gene>
<feature type="region of interest" description="Disordered" evidence="1">
    <location>
        <begin position="84"/>
        <end position="112"/>
    </location>
</feature>
<dbReference type="AlphaFoldDB" id="A0AAE0GSW1"/>
<dbReference type="EMBL" id="LGRX02002744">
    <property type="protein sequence ID" value="KAK3283496.1"/>
    <property type="molecule type" value="Genomic_DNA"/>
</dbReference>
<proteinExistence type="predicted"/>
<evidence type="ECO:0000256" key="1">
    <source>
        <dbReference type="SAM" id="MobiDB-lite"/>
    </source>
</evidence>
<reference evidence="2 3" key="1">
    <citation type="journal article" date="2015" name="Genome Biol. Evol.">
        <title>Comparative Genomics of a Bacterivorous Green Alga Reveals Evolutionary Causalities and Consequences of Phago-Mixotrophic Mode of Nutrition.</title>
        <authorList>
            <person name="Burns J.A."/>
            <person name="Paasch A."/>
            <person name="Narechania A."/>
            <person name="Kim E."/>
        </authorList>
    </citation>
    <scope>NUCLEOTIDE SEQUENCE [LARGE SCALE GENOMIC DNA]</scope>
    <source>
        <strain evidence="2 3">PLY_AMNH</strain>
    </source>
</reference>
<name>A0AAE0GSW1_9CHLO</name>
<accession>A0AAE0GSW1</accession>
<dbReference type="SUPFAM" id="SSF55729">
    <property type="entry name" value="Acyl-CoA N-acyltransferases (Nat)"/>
    <property type="match status" value="1"/>
</dbReference>
<dbReference type="InterPro" id="IPR016181">
    <property type="entry name" value="Acyl_CoA_acyltransferase"/>
</dbReference>